<keyword evidence="2" id="KW-1185">Reference proteome</keyword>
<organism evidence="1 2">
    <name type="scientific">Lentinus brumalis</name>
    <dbReference type="NCBI Taxonomy" id="2498619"/>
    <lineage>
        <taxon>Eukaryota</taxon>
        <taxon>Fungi</taxon>
        <taxon>Dikarya</taxon>
        <taxon>Basidiomycota</taxon>
        <taxon>Agaricomycotina</taxon>
        <taxon>Agaricomycetes</taxon>
        <taxon>Polyporales</taxon>
        <taxon>Polyporaceae</taxon>
        <taxon>Lentinus</taxon>
    </lineage>
</organism>
<protein>
    <submittedName>
        <fullName evidence="1">Uncharacterized protein</fullName>
    </submittedName>
</protein>
<sequence length="324" mass="35824">MSFVRHALLSFRPRALLPDLSQVFSMADTSIYSWISNRYSSGDPGLAAPRSQGPWETDQCWWFVEEELPISPGAFGIPSHYLVLVSLQAILTVLSTSMAGNSTTPRLWRDLTVIEKPDYLKQQHRTVNDCKRIATDIADDIGATIMDYAQSGACTDLSLWPSAINQVDFIGQMTTFINQSNDLDPETTLYAVFFGIKTRKIRRLADAPTNARSFLVTDVYGRGTHTAAGDAFVQTVFPGLHDLHLGINSTGQGEDPRLQVAFAEHREAESAGPRLQVVIARLRECDVQLQVFGPTTGRVDAAIEVVQPRVYRLDECIARGCMSA</sequence>
<dbReference type="OrthoDB" id="1600564at2759"/>
<name>A0A371DIC4_9APHY</name>
<dbReference type="Proteomes" id="UP000256964">
    <property type="component" value="Unassembled WGS sequence"/>
</dbReference>
<proteinExistence type="predicted"/>
<dbReference type="EMBL" id="KZ857391">
    <property type="protein sequence ID" value="RDX52290.1"/>
    <property type="molecule type" value="Genomic_DNA"/>
</dbReference>
<dbReference type="AlphaFoldDB" id="A0A371DIC4"/>
<reference evidence="1 2" key="1">
    <citation type="journal article" date="2018" name="Biotechnol. Biofuels">
        <title>Integrative visual omics of the white-rot fungus Polyporus brumalis exposes the biotechnological potential of its oxidative enzymes for delignifying raw plant biomass.</title>
        <authorList>
            <person name="Miyauchi S."/>
            <person name="Rancon A."/>
            <person name="Drula E."/>
            <person name="Hage H."/>
            <person name="Chaduli D."/>
            <person name="Favel A."/>
            <person name="Grisel S."/>
            <person name="Henrissat B."/>
            <person name="Herpoel-Gimbert I."/>
            <person name="Ruiz-Duenas F.J."/>
            <person name="Chevret D."/>
            <person name="Hainaut M."/>
            <person name="Lin J."/>
            <person name="Wang M."/>
            <person name="Pangilinan J."/>
            <person name="Lipzen A."/>
            <person name="Lesage-Meessen L."/>
            <person name="Navarro D."/>
            <person name="Riley R."/>
            <person name="Grigoriev I.V."/>
            <person name="Zhou S."/>
            <person name="Raouche S."/>
            <person name="Rosso M.N."/>
        </authorList>
    </citation>
    <scope>NUCLEOTIDE SEQUENCE [LARGE SCALE GENOMIC DNA]</scope>
    <source>
        <strain evidence="1 2">BRFM 1820</strain>
    </source>
</reference>
<gene>
    <name evidence="1" type="ORF">OH76DRAFT_1416827</name>
</gene>
<accession>A0A371DIC4</accession>
<evidence type="ECO:0000313" key="1">
    <source>
        <dbReference type="EMBL" id="RDX52290.1"/>
    </source>
</evidence>
<evidence type="ECO:0000313" key="2">
    <source>
        <dbReference type="Proteomes" id="UP000256964"/>
    </source>
</evidence>